<proteinExistence type="predicted"/>
<dbReference type="Proteomes" id="UP000016930">
    <property type="component" value="Unassembled WGS sequence"/>
</dbReference>
<dbReference type="EMBL" id="KB445822">
    <property type="protein sequence ID" value="EMD31154.1"/>
    <property type="molecule type" value="Genomic_DNA"/>
</dbReference>
<protein>
    <submittedName>
        <fullName evidence="1">Uncharacterized protein</fullName>
    </submittedName>
</protein>
<dbReference type="AlphaFoldDB" id="M2P739"/>
<sequence>MTLDVIQDFVPPSTVSVSLVPVGTNAYSSFYGNDVQIVTLPVLGKQCLNYQNLSETTAIRFVMELTTRVSVIVADIIVLLVTWSKTWATVRIARKQKLMAPLMTMLFEDGVGLLSLNVINIVGQTTNVFVYAAEFSTPMSSIIITHFLLNLRQLAFSSGDNSLRPSSVGDRGPNQVLSHTSSLRFGSFLGSMGESFVYVADDDDIDLAWDDDDDAQSATEHSPARYVYRHLLPVLAQSS</sequence>
<organism evidence="1 2">
    <name type="scientific">Ceriporiopsis subvermispora (strain B)</name>
    <name type="common">White-rot fungus</name>
    <name type="synonym">Gelatoporia subvermispora</name>
    <dbReference type="NCBI Taxonomy" id="914234"/>
    <lineage>
        <taxon>Eukaryota</taxon>
        <taxon>Fungi</taxon>
        <taxon>Dikarya</taxon>
        <taxon>Basidiomycota</taxon>
        <taxon>Agaricomycotina</taxon>
        <taxon>Agaricomycetes</taxon>
        <taxon>Polyporales</taxon>
        <taxon>Gelatoporiaceae</taxon>
        <taxon>Gelatoporia</taxon>
    </lineage>
</organism>
<evidence type="ECO:0000313" key="2">
    <source>
        <dbReference type="Proteomes" id="UP000016930"/>
    </source>
</evidence>
<accession>M2P739</accession>
<dbReference type="OrthoDB" id="2804045at2759"/>
<name>M2P739_CERS8</name>
<dbReference type="HOGENOM" id="CLU_1161010_0_0_1"/>
<gene>
    <name evidence="1" type="ORF">CERSUDRAFT_109551</name>
</gene>
<reference evidence="1 2" key="1">
    <citation type="journal article" date="2012" name="Proc. Natl. Acad. Sci. U.S.A.">
        <title>Comparative genomics of Ceriporiopsis subvermispora and Phanerochaete chrysosporium provide insight into selective ligninolysis.</title>
        <authorList>
            <person name="Fernandez-Fueyo E."/>
            <person name="Ruiz-Duenas F.J."/>
            <person name="Ferreira P."/>
            <person name="Floudas D."/>
            <person name="Hibbett D.S."/>
            <person name="Canessa P."/>
            <person name="Larrondo L.F."/>
            <person name="James T.Y."/>
            <person name="Seelenfreund D."/>
            <person name="Lobos S."/>
            <person name="Polanco R."/>
            <person name="Tello M."/>
            <person name="Honda Y."/>
            <person name="Watanabe T."/>
            <person name="Watanabe T."/>
            <person name="Ryu J.S."/>
            <person name="Kubicek C.P."/>
            <person name="Schmoll M."/>
            <person name="Gaskell J."/>
            <person name="Hammel K.E."/>
            <person name="St John F.J."/>
            <person name="Vanden Wymelenberg A."/>
            <person name="Sabat G."/>
            <person name="Splinter BonDurant S."/>
            <person name="Syed K."/>
            <person name="Yadav J.S."/>
            <person name="Doddapaneni H."/>
            <person name="Subramanian V."/>
            <person name="Lavin J.L."/>
            <person name="Oguiza J.A."/>
            <person name="Perez G."/>
            <person name="Pisabarro A.G."/>
            <person name="Ramirez L."/>
            <person name="Santoyo F."/>
            <person name="Master E."/>
            <person name="Coutinho P.M."/>
            <person name="Henrissat B."/>
            <person name="Lombard V."/>
            <person name="Magnuson J.K."/>
            <person name="Kuees U."/>
            <person name="Hori C."/>
            <person name="Igarashi K."/>
            <person name="Samejima M."/>
            <person name="Held B.W."/>
            <person name="Barry K.W."/>
            <person name="LaButti K.M."/>
            <person name="Lapidus A."/>
            <person name="Lindquist E.A."/>
            <person name="Lucas S.M."/>
            <person name="Riley R."/>
            <person name="Salamov A.A."/>
            <person name="Hoffmeister D."/>
            <person name="Schwenk D."/>
            <person name="Hadar Y."/>
            <person name="Yarden O."/>
            <person name="de Vries R.P."/>
            <person name="Wiebenga A."/>
            <person name="Stenlid J."/>
            <person name="Eastwood D."/>
            <person name="Grigoriev I.V."/>
            <person name="Berka R.M."/>
            <person name="Blanchette R.A."/>
            <person name="Kersten P."/>
            <person name="Martinez A.T."/>
            <person name="Vicuna R."/>
            <person name="Cullen D."/>
        </authorList>
    </citation>
    <scope>NUCLEOTIDE SEQUENCE [LARGE SCALE GENOMIC DNA]</scope>
    <source>
        <strain evidence="1 2">B</strain>
    </source>
</reference>
<keyword evidence="2" id="KW-1185">Reference proteome</keyword>
<evidence type="ECO:0000313" key="1">
    <source>
        <dbReference type="EMBL" id="EMD31154.1"/>
    </source>
</evidence>